<feature type="transmembrane region" description="Helical" evidence="1">
    <location>
        <begin position="81"/>
        <end position="103"/>
    </location>
</feature>
<keyword evidence="1" id="KW-0472">Membrane</keyword>
<dbReference type="KEGG" id="bkw:BkAM31D_16690"/>
<dbReference type="AlphaFoldDB" id="A0A1X9MD61"/>
<dbReference type="EMBL" id="CP020814">
    <property type="protein sequence ID" value="ARK31358.1"/>
    <property type="molecule type" value="Genomic_DNA"/>
</dbReference>
<reference evidence="2 3" key="1">
    <citation type="submission" date="2017-04" db="EMBL/GenBank/DDBJ databases">
        <title>Bacillus krulwichiae AM31D Genome sequencing and assembly.</title>
        <authorList>
            <person name="Krulwich T.A."/>
            <person name="Anastor L."/>
            <person name="Ehrlich R."/>
            <person name="Ehrlich G.D."/>
            <person name="Janto B."/>
        </authorList>
    </citation>
    <scope>NUCLEOTIDE SEQUENCE [LARGE SCALE GENOMIC DNA]</scope>
    <source>
        <strain evidence="2 3">AM31D</strain>
    </source>
</reference>
<keyword evidence="1" id="KW-1133">Transmembrane helix</keyword>
<dbReference type="InterPro" id="IPR025441">
    <property type="entry name" value="DUF4181"/>
</dbReference>
<protein>
    <recommendedName>
        <fullName evidence="4">DUF4181 domain-containing protein</fullName>
    </recommendedName>
</protein>
<feature type="transmembrane region" description="Helical" evidence="1">
    <location>
        <begin position="115"/>
        <end position="135"/>
    </location>
</feature>
<accession>A0A1X9MD61</accession>
<organism evidence="2 3">
    <name type="scientific">Halalkalibacter krulwichiae</name>
    <dbReference type="NCBI Taxonomy" id="199441"/>
    <lineage>
        <taxon>Bacteria</taxon>
        <taxon>Bacillati</taxon>
        <taxon>Bacillota</taxon>
        <taxon>Bacilli</taxon>
        <taxon>Bacillales</taxon>
        <taxon>Bacillaceae</taxon>
        <taxon>Halalkalibacter</taxon>
    </lineage>
</organism>
<feature type="transmembrane region" description="Helical" evidence="1">
    <location>
        <begin position="12"/>
        <end position="30"/>
    </location>
</feature>
<dbReference type="Pfam" id="PF13789">
    <property type="entry name" value="DUF4181"/>
    <property type="match status" value="1"/>
</dbReference>
<dbReference type="STRING" id="199441.BkAM31D_16690"/>
<evidence type="ECO:0008006" key="4">
    <source>
        <dbReference type="Google" id="ProtNLM"/>
    </source>
</evidence>
<keyword evidence="3" id="KW-1185">Reference proteome</keyword>
<name>A0A1X9MD61_9BACI</name>
<dbReference type="RefSeq" id="WP_066159202.1">
    <property type="nucleotide sequence ID" value="NZ_CP020814.1"/>
</dbReference>
<evidence type="ECO:0000256" key="1">
    <source>
        <dbReference type="SAM" id="Phobius"/>
    </source>
</evidence>
<dbReference type="Proteomes" id="UP000193006">
    <property type="component" value="Chromosome"/>
</dbReference>
<proteinExistence type="predicted"/>
<sequence>MYGVEPTFWLNLLLILAIVILLLVSFNTIMRKWLKVEKRKFFSYNHVNAKHKKMDWAIRITTIFFIFLGYVITMMRGPMEMIWFLQPWFILLIFIVISEMVRAVMERKYAENSNAYKLTISQIIFSLILFFTLYMTDFFGLI</sequence>
<gene>
    <name evidence="2" type="ORF">BkAM31D_16690</name>
</gene>
<keyword evidence="1" id="KW-0812">Transmembrane</keyword>
<evidence type="ECO:0000313" key="3">
    <source>
        <dbReference type="Proteomes" id="UP000193006"/>
    </source>
</evidence>
<evidence type="ECO:0000313" key="2">
    <source>
        <dbReference type="EMBL" id="ARK31358.1"/>
    </source>
</evidence>
<feature type="transmembrane region" description="Helical" evidence="1">
    <location>
        <begin position="56"/>
        <end position="75"/>
    </location>
</feature>